<dbReference type="RefSeq" id="XP_009173325.1">
    <property type="nucleotide sequence ID" value="XM_009175061.1"/>
</dbReference>
<dbReference type="STRING" id="6198.A0A074Z764"/>
<dbReference type="Proteomes" id="UP000054324">
    <property type="component" value="Unassembled WGS sequence"/>
</dbReference>
<reference evidence="1 2" key="1">
    <citation type="submission" date="2013-11" db="EMBL/GenBank/DDBJ databases">
        <title>Opisthorchis viverrini - life in the bile duct.</title>
        <authorList>
            <person name="Young N.D."/>
            <person name="Nagarajan N."/>
            <person name="Lin S.J."/>
            <person name="Korhonen P.K."/>
            <person name="Jex A.R."/>
            <person name="Hall R.S."/>
            <person name="Safavi-Hemami H."/>
            <person name="Kaewkong W."/>
            <person name="Bertrand D."/>
            <person name="Gao S."/>
            <person name="Seet Q."/>
            <person name="Wongkham S."/>
            <person name="Teh B.T."/>
            <person name="Wongkham C."/>
            <person name="Intapan P.M."/>
            <person name="Maleewong W."/>
            <person name="Yang X."/>
            <person name="Hu M."/>
            <person name="Wang Z."/>
            <person name="Hofmann A."/>
            <person name="Sternberg P.W."/>
            <person name="Tan P."/>
            <person name="Wang J."/>
            <person name="Gasser R.B."/>
        </authorList>
    </citation>
    <scope>NUCLEOTIDE SEQUENCE [LARGE SCALE GENOMIC DNA]</scope>
</reference>
<dbReference type="AlphaFoldDB" id="A0A074Z764"/>
<dbReference type="OrthoDB" id="73653at2759"/>
<sequence>RLTWNPAAFLVCDVLRQLNVLHQAASCFRRYDIRDTAIHVYLCNALLIRLLGCRRIFSNLMSIYYCIGDETQNWIKKSFSCNTLPVPSCHSTRRKHEGWDTARLPKPRQEKSRGRGRVRTTDLRFKGALVQLNVRFSANRTGDCVYKIKCDDCTKVHMGRAVRTLLTKIAQHTQARNADKYRALLKDLAMAEQVLARDTKV</sequence>
<dbReference type="GeneID" id="20328916"/>
<evidence type="ECO:0000313" key="2">
    <source>
        <dbReference type="Proteomes" id="UP000054324"/>
    </source>
</evidence>
<keyword evidence="2" id="KW-1185">Reference proteome</keyword>
<proteinExistence type="predicted"/>
<dbReference type="EMBL" id="KL596872">
    <property type="protein sequence ID" value="KER22938.1"/>
    <property type="molecule type" value="Genomic_DNA"/>
</dbReference>
<feature type="non-terminal residue" evidence="1">
    <location>
        <position position="1"/>
    </location>
</feature>
<accession>A0A074Z764</accession>
<organism evidence="1 2">
    <name type="scientific">Opisthorchis viverrini</name>
    <name type="common">Southeast Asian liver fluke</name>
    <dbReference type="NCBI Taxonomy" id="6198"/>
    <lineage>
        <taxon>Eukaryota</taxon>
        <taxon>Metazoa</taxon>
        <taxon>Spiralia</taxon>
        <taxon>Lophotrochozoa</taxon>
        <taxon>Platyhelminthes</taxon>
        <taxon>Trematoda</taxon>
        <taxon>Digenea</taxon>
        <taxon>Opisthorchiida</taxon>
        <taxon>Opisthorchiata</taxon>
        <taxon>Opisthorchiidae</taxon>
        <taxon>Opisthorchis</taxon>
    </lineage>
</organism>
<dbReference type="CTD" id="20328916"/>
<protein>
    <submittedName>
        <fullName evidence="1">Uncharacterized protein</fullName>
    </submittedName>
</protein>
<evidence type="ECO:0000313" key="1">
    <source>
        <dbReference type="EMBL" id="KER22938.1"/>
    </source>
</evidence>
<dbReference type="KEGG" id="ovi:T265_14750"/>
<gene>
    <name evidence="1" type="ORF">T265_14750</name>
</gene>
<name>A0A074Z764_OPIVI</name>